<evidence type="ECO:0000256" key="1">
    <source>
        <dbReference type="SAM" id="Phobius"/>
    </source>
</evidence>
<evidence type="ECO:0000313" key="3">
    <source>
        <dbReference type="Proteomes" id="UP000611762"/>
    </source>
</evidence>
<keyword evidence="3" id="KW-1185">Reference proteome</keyword>
<evidence type="ECO:0000313" key="2">
    <source>
        <dbReference type="EMBL" id="MBC8540116.1"/>
    </source>
</evidence>
<dbReference type="PANTHER" id="PTHR34989:SF1">
    <property type="entry name" value="PROTEIN HDED"/>
    <property type="match status" value="1"/>
</dbReference>
<sequence>MRSLWPVKLAKSGYILLSLLLCVLGVVLIACPLFSAKLLCYILGGLLMVYGAIKIVGYFSKDLYRLAFQFDFAFGMLLCLVGLLMILFPEGALTVIYTVIGIIVLADGLFKIQTAFEAKKFGINKWWAILLFAVASALLGLVLVLNPVKTAGFIMVLLGVSLILEGILNFLVALLTVRIMKNQLPDGFDFEDEQ</sequence>
<dbReference type="InterPro" id="IPR005325">
    <property type="entry name" value="DUF308_memb"/>
</dbReference>
<dbReference type="PROSITE" id="PS51257">
    <property type="entry name" value="PROKAR_LIPOPROTEIN"/>
    <property type="match status" value="1"/>
</dbReference>
<organism evidence="2 3">
    <name type="scientific">Congzhengia minquanensis</name>
    <dbReference type="NCBI Taxonomy" id="2763657"/>
    <lineage>
        <taxon>Bacteria</taxon>
        <taxon>Bacillati</taxon>
        <taxon>Bacillota</taxon>
        <taxon>Clostridia</taxon>
        <taxon>Eubacteriales</taxon>
        <taxon>Oscillospiraceae</taxon>
        <taxon>Congzhengia</taxon>
    </lineage>
</organism>
<dbReference type="InterPro" id="IPR052712">
    <property type="entry name" value="Acid_resist_chaperone_HdeD"/>
</dbReference>
<feature type="transmembrane region" description="Helical" evidence="1">
    <location>
        <begin position="41"/>
        <end position="59"/>
    </location>
</feature>
<dbReference type="AlphaFoldDB" id="A0A926DLM8"/>
<dbReference type="RefSeq" id="WP_249311245.1">
    <property type="nucleotide sequence ID" value="NZ_JACRSU010000001.1"/>
</dbReference>
<dbReference type="Pfam" id="PF03729">
    <property type="entry name" value="DUF308"/>
    <property type="match status" value="2"/>
</dbReference>
<feature type="transmembrane region" description="Helical" evidence="1">
    <location>
        <begin position="94"/>
        <end position="114"/>
    </location>
</feature>
<name>A0A926DLM8_9FIRM</name>
<keyword evidence="1" id="KW-0472">Membrane</keyword>
<keyword evidence="1" id="KW-0812">Transmembrane</keyword>
<feature type="transmembrane region" description="Helical" evidence="1">
    <location>
        <begin position="66"/>
        <end position="88"/>
    </location>
</feature>
<dbReference type="EMBL" id="JACRSU010000001">
    <property type="protein sequence ID" value="MBC8540116.1"/>
    <property type="molecule type" value="Genomic_DNA"/>
</dbReference>
<feature type="transmembrane region" description="Helical" evidence="1">
    <location>
        <begin position="12"/>
        <end position="35"/>
    </location>
</feature>
<keyword evidence="1" id="KW-1133">Transmembrane helix</keyword>
<feature type="transmembrane region" description="Helical" evidence="1">
    <location>
        <begin position="151"/>
        <end position="175"/>
    </location>
</feature>
<dbReference type="GO" id="GO:0005886">
    <property type="term" value="C:plasma membrane"/>
    <property type="evidence" value="ECO:0007669"/>
    <property type="project" value="TreeGrafter"/>
</dbReference>
<accession>A0A926DLM8</accession>
<feature type="transmembrane region" description="Helical" evidence="1">
    <location>
        <begin position="126"/>
        <end position="145"/>
    </location>
</feature>
<comment type="caution">
    <text evidence="2">The sequence shown here is derived from an EMBL/GenBank/DDBJ whole genome shotgun (WGS) entry which is preliminary data.</text>
</comment>
<proteinExistence type="predicted"/>
<dbReference type="PANTHER" id="PTHR34989">
    <property type="entry name" value="PROTEIN HDED"/>
    <property type="match status" value="1"/>
</dbReference>
<gene>
    <name evidence="2" type="ORF">H8698_03890</name>
</gene>
<protein>
    <submittedName>
        <fullName evidence="2">DUF308 domain-containing protein</fullName>
    </submittedName>
</protein>
<dbReference type="Proteomes" id="UP000611762">
    <property type="component" value="Unassembled WGS sequence"/>
</dbReference>
<reference evidence="2" key="1">
    <citation type="submission" date="2020-08" db="EMBL/GenBank/DDBJ databases">
        <title>Genome public.</title>
        <authorList>
            <person name="Liu C."/>
            <person name="Sun Q."/>
        </authorList>
    </citation>
    <scope>NUCLEOTIDE SEQUENCE</scope>
    <source>
        <strain evidence="2">H8</strain>
    </source>
</reference>